<dbReference type="Pfam" id="PF14234">
    <property type="entry name" value="DUF4336"/>
    <property type="match status" value="1"/>
</dbReference>
<name>A0A369UPL1_9GAMM</name>
<organism evidence="1 2">
    <name type="scientific">Dyella tabacisoli</name>
    <dbReference type="NCBI Taxonomy" id="2282381"/>
    <lineage>
        <taxon>Bacteria</taxon>
        <taxon>Pseudomonadati</taxon>
        <taxon>Pseudomonadota</taxon>
        <taxon>Gammaproteobacteria</taxon>
        <taxon>Lysobacterales</taxon>
        <taxon>Rhodanobacteraceae</taxon>
        <taxon>Dyella</taxon>
    </lineage>
</organism>
<gene>
    <name evidence="1" type="ORF">DVJ77_09355</name>
</gene>
<dbReference type="InterPro" id="IPR025638">
    <property type="entry name" value="DUF4336"/>
</dbReference>
<dbReference type="PANTHER" id="PTHR33835:SF1">
    <property type="entry name" value="METALLO-BETA-LACTAMASE DOMAIN-CONTAINING PROTEIN"/>
    <property type="match status" value="1"/>
</dbReference>
<dbReference type="EMBL" id="QQAH01000008">
    <property type="protein sequence ID" value="RDD81985.1"/>
    <property type="molecule type" value="Genomic_DNA"/>
</dbReference>
<keyword evidence="2" id="KW-1185">Reference proteome</keyword>
<accession>A0A369UPL1</accession>
<evidence type="ECO:0000313" key="2">
    <source>
        <dbReference type="Proteomes" id="UP000253782"/>
    </source>
</evidence>
<dbReference type="RefSeq" id="WP_114845201.1">
    <property type="nucleotide sequence ID" value="NZ_JBHSPE010000008.1"/>
</dbReference>
<dbReference type="AlphaFoldDB" id="A0A369UPL1"/>
<dbReference type="SUPFAM" id="SSF56281">
    <property type="entry name" value="Metallo-hydrolase/oxidoreductase"/>
    <property type="match status" value="1"/>
</dbReference>
<dbReference type="OrthoDB" id="450111at2"/>
<evidence type="ECO:0000313" key="1">
    <source>
        <dbReference type="EMBL" id="RDD81985.1"/>
    </source>
</evidence>
<reference evidence="1 2" key="1">
    <citation type="submission" date="2018-07" db="EMBL/GenBank/DDBJ databases">
        <title>Dyella tabacisoli L4-6T, whole genome shotgun sequence.</title>
        <authorList>
            <person name="Zhou X.-K."/>
            <person name="Li W.-J."/>
            <person name="Duan Y.-Q."/>
        </authorList>
    </citation>
    <scope>NUCLEOTIDE SEQUENCE [LARGE SCALE GENOMIC DNA]</scope>
    <source>
        <strain evidence="1 2">L4-6</strain>
    </source>
</reference>
<comment type="caution">
    <text evidence="1">The sequence shown here is derived from an EMBL/GenBank/DDBJ whole genome shotgun (WGS) entry which is preliminary data.</text>
</comment>
<proteinExistence type="predicted"/>
<sequence>MLKAIAPDIWHLQHHFVASGLRVSSRMTIVRLQDSSLWLHSPVPVSAAVHSQLAALGNVRYIVAPSKTHHLFVPECVAAFPDAALFGAPGLLHKRPDLTNMRELSRSVEPEWARDLDQTFFDGIPFGNETVWFHKPSGTLIVTDLCQYWQGDLSFAAKAFASFTGVRNRLAVPRTIRWLVRDRAAARISAAKILDYPFVRVVTAHNAIVEDDAYAAVKKAFACFDGN</sequence>
<dbReference type="PANTHER" id="PTHR33835">
    <property type="entry name" value="YALI0C07656P"/>
    <property type="match status" value="1"/>
</dbReference>
<dbReference type="Proteomes" id="UP000253782">
    <property type="component" value="Unassembled WGS sequence"/>
</dbReference>
<protein>
    <submittedName>
        <fullName evidence="1">DUF4336 domain-containing protein</fullName>
    </submittedName>
</protein>
<dbReference type="InterPro" id="IPR036866">
    <property type="entry name" value="RibonucZ/Hydroxyglut_hydro"/>
</dbReference>